<dbReference type="Proteomes" id="UP001597221">
    <property type="component" value="Unassembled WGS sequence"/>
</dbReference>
<gene>
    <name evidence="1" type="ORF">ACFSBH_12880</name>
</gene>
<organism evidence="1 2">
    <name type="scientific">Oceanobacillus luteolus</name>
    <dbReference type="NCBI Taxonomy" id="1274358"/>
    <lineage>
        <taxon>Bacteria</taxon>
        <taxon>Bacillati</taxon>
        <taxon>Bacillota</taxon>
        <taxon>Bacilli</taxon>
        <taxon>Bacillales</taxon>
        <taxon>Bacillaceae</taxon>
        <taxon>Oceanobacillus</taxon>
    </lineage>
</organism>
<dbReference type="EMBL" id="JBHUDE010000109">
    <property type="protein sequence ID" value="MFD1608523.1"/>
    <property type="molecule type" value="Genomic_DNA"/>
</dbReference>
<accession>A0ABW4HSZ9</accession>
<sequence length="61" mass="7453">MRANDELVHILDDFHPKIKKSLKNTEYQDREDLEQEINMKIIEKYSTIRYDDCPSIWELLK</sequence>
<evidence type="ECO:0000313" key="1">
    <source>
        <dbReference type="EMBL" id="MFD1608523.1"/>
    </source>
</evidence>
<evidence type="ECO:0008006" key="3">
    <source>
        <dbReference type="Google" id="ProtNLM"/>
    </source>
</evidence>
<reference evidence="2" key="1">
    <citation type="journal article" date="2019" name="Int. J. Syst. Evol. Microbiol.">
        <title>The Global Catalogue of Microorganisms (GCM) 10K type strain sequencing project: providing services to taxonomists for standard genome sequencing and annotation.</title>
        <authorList>
            <consortium name="The Broad Institute Genomics Platform"/>
            <consortium name="The Broad Institute Genome Sequencing Center for Infectious Disease"/>
            <person name="Wu L."/>
            <person name="Ma J."/>
        </authorList>
    </citation>
    <scope>NUCLEOTIDE SEQUENCE [LARGE SCALE GENOMIC DNA]</scope>
    <source>
        <strain evidence="2">CGMCC 1.12376</strain>
    </source>
</reference>
<protein>
    <recommendedName>
        <fullName evidence="3">Sigma-O factor regulatory protein RsoA</fullName>
    </recommendedName>
</protein>
<dbReference type="RefSeq" id="WP_379597880.1">
    <property type="nucleotide sequence ID" value="NZ_JBHUDE010000109.1"/>
</dbReference>
<keyword evidence="2" id="KW-1185">Reference proteome</keyword>
<name>A0ABW4HSZ9_9BACI</name>
<evidence type="ECO:0000313" key="2">
    <source>
        <dbReference type="Proteomes" id="UP001597221"/>
    </source>
</evidence>
<comment type="caution">
    <text evidence="1">The sequence shown here is derived from an EMBL/GenBank/DDBJ whole genome shotgun (WGS) entry which is preliminary data.</text>
</comment>
<proteinExistence type="predicted"/>